<dbReference type="InterPro" id="IPR037069">
    <property type="entry name" value="AcylCoA_DH/ox_N_sf"/>
</dbReference>
<dbReference type="RefSeq" id="WP_394846607.1">
    <property type="nucleotide sequence ID" value="NZ_CP089982.1"/>
</dbReference>
<dbReference type="InterPro" id="IPR009100">
    <property type="entry name" value="AcylCoA_DH/oxidase_NM_dom_sf"/>
</dbReference>
<dbReference type="Pfam" id="PF02770">
    <property type="entry name" value="Acyl-CoA_dh_M"/>
    <property type="match status" value="1"/>
</dbReference>
<evidence type="ECO:0000313" key="8">
    <source>
        <dbReference type="EMBL" id="WXA95994.1"/>
    </source>
</evidence>
<dbReference type="InterPro" id="IPR036250">
    <property type="entry name" value="AcylCo_DH-like_C"/>
</dbReference>
<dbReference type="InterPro" id="IPR046373">
    <property type="entry name" value="Acyl-CoA_Oxase/DH_mid-dom_sf"/>
</dbReference>
<dbReference type="InterPro" id="IPR009075">
    <property type="entry name" value="AcylCo_DH/oxidase_C"/>
</dbReference>
<feature type="domain" description="Acyl-CoA oxidase/dehydrogenase middle" evidence="7">
    <location>
        <begin position="115"/>
        <end position="207"/>
    </location>
</feature>
<dbReference type="PANTHER" id="PTHR43884:SF22">
    <property type="entry name" value="BLR3437 PROTEIN"/>
    <property type="match status" value="1"/>
</dbReference>
<reference evidence="8 9" key="1">
    <citation type="submission" date="2021-12" db="EMBL/GenBank/DDBJ databases">
        <title>Discovery of the Pendulisporaceae a myxobacterial family with distinct sporulation behavior and unique specialized metabolism.</title>
        <authorList>
            <person name="Garcia R."/>
            <person name="Popoff A."/>
            <person name="Bader C.D."/>
            <person name="Loehr J."/>
            <person name="Walesch S."/>
            <person name="Walt C."/>
            <person name="Boldt J."/>
            <person name="Bunk B."/>
            <person name="Haeckl F.J.F.P.J."/>
            <person name="Gunesch A.P."/>
            <person name="Birkelbach J."/>
            <person name="Nuebel U."/>
            <person name="Pietschmann T."/>
            <person name="Bach T."/>
            <person name="Mueller R."/>
        </authorList>
    </citation>
    <scope>NUCLEOTIDE SEQUENCE [LARGE SCALE GENOMIC DNA]</scope>
    <source>
        <strain evidence="8 9">MSr12523</strain>
    </source>
</reference>
<protein>
    <submittedName>
        <fullName evidence="8">Acyl-CoA dehydrogenase</fullName>
    </submittedName>
</protein>
<dbReference type="Pfam" id="PF00441">
    <property type="entry name" value="Acyl-CoA_dh_1"/>
    <property type="match status" value="1"/>
</dbReference>
<evidence type="ECO:0000256" key="5">
    <source>
        <dbReference type="RuleBase" id="RU362125"/>
    </source>
</evidence>
<feature type="domain" description="Acyl-CoA dehydrogenase/oxidase C-terminal" evidence="6">
    <location>
        <begin position="219"/>
        <end position="369"/>
    </location>
</feature>
<dbReference type="SUPFAM" id="SSF56645">
    <property type="entry name" value="Acyl-CoA dehydrogenase NM domain-like"/>
    <property type="match status" value="1"/>
</dbReference>
<dbReference type="Gene3D" id="1.20.140.10">
    <property type="entry name" value="Butyryl-CoA Dehydrogenase, subunit A, domain 3"/>
    <property type="match status" value="1"/>
</dbReference>
<dbReference type="Gene3D" id="1.10.540.10">
    <property type="entry name" value="Acyl-CoA dehydrogenase/oxidase, N-terminal domain"/>
    <property type="match status" value="1"/>
</dbReference>
<keyword evidence="9" id="KW-1185">Reference proteome</keyword>
<evidence type="ECO:0000313" key="9">
    <source>
        <dbReference type="Proteomes" id="UP001379533"/>
    </source>
</evidence>
<sequence length="375" mass="40408">MKPSTFDLPMFFTPEHLRLGERCHADFVEGDAPALHVPKDVVPHLGKQGYLQHLAAPVSVRALCIVRESLAYRSPLADSIFAVQGLGSFPIVSSPAFPDRERFLAEVVSGERVAAFALTEPEAGSDVASMRTTARREGDAWRLDGEKVFISNVGIARHYVVFANADPAGSKKGISAFVVEADAPGLELSPVPMSVDHPLGRLRMQNCRVPAAALVGEVGHGMRLALGTLGVFRTSVGAAANGMAARALDEAIAHVRRRQQFGQRLADFQLTQAALAEMATELDAARLLVFRAAWLKDENPDSRDPTAVAMAKMFATEAAQRIIDRAVQLHGGLGVTLDSVVERLYREIRALRIYEGTTEIQKLIIGSALAGAAEK</sequence>
<dbReference type="EMBL" id="CP089982">
    <property type="protein sequence ID" value="WXA95994.1"/>
    <property type="molecule type" value="Genomic_DNA"/>
</dbReference>
<evidence type="ECO:0000259" key="7">
    <source>
        <dbReference type="Pfam" id="PF02770"/>
    </source>
</evidence>
<evidence type="ECO:0000259" key="6">
    <source>
        <dbReference type="Pfam" id="PF00441"/>
    </source>
</evidence>
<dbReference type="PANTHER" id="PTHR43884">
    <property type="entry name" value="ACYL-COA DEHYDROGENASE"/>
    <property type="match status" value="1"/>
</dbReference>
<dbReference type="Proteomes" id="UP001379533">
    <property type="component" value="Chromosome"/>
</dbReference>
<keyword evidence="4 5" id="KW-0274">FAD</keyword>
<keyword evidence="5" id="KW-0560">Oxidoreductase</keyword>
<evidence type="ECO:0000256" key="1">
    <source>
        <dbReference type="ARBA" id="ARBA00001974"/>
    </source>
</evidence>
<dbReference type="CDD" id="cd00567">
    <property type="entry name" value="ACAD"/>
    <property type="match status" value="1"/>
</dbReference>
<evidence type="ECO:0000256" key="3">
    <source>
        <dbReference type="ARBA" id="ARBA00022630"/>
    </source>
</evidence>
<dbReference type="InterPro" id="IPR006089">
    <property type="entry name" value="Acyl-CoA_DH_CS"/>
</dbReference>
<comment type="similarity">
    <text evidence="2 5">Belongs to the acyl-CoA dehydrogenase family.</text>
</comment>
<name>A0ABZ2KGE5_9BACT</name>
<dbReference type="PROSITE" id="PS00073">
    <property type="entry name" value="ACYL_COA_DH_2"/>
    <property type="match status" value="1"/>
</dbReference>
<organism evidence="8 9">
    <name type="scientific">Pendulispora brunnea</name>
    <dbReference type="NCBI Taxonomy" id="2905690"/>
    <lineage>
        <taxon>Bacteria</taxon>
        <taxon>Pseudomonadati</taxon>
        <taxon>Myxococcota</taxon>
        <taxon>Myxococcia</taxon>
        <taxon>Myxococcales</taxon>
        <taxon>Sorangiineae</taxon>
        <taxon>Pendulisporaceae</taxon>
        <taxon>Pendulispora</taxon>
    </lineage>
</organism>
<evidence type="ECO:0000256" key="4">
    <source>
        <dbReference type="ARBA" id="ARBA00022827"/>
    </source>
</evidence>
<dbReference type="SUPFAM" id="SSF47203">
    <property type="entry name" value="Acyl-CoA dehydrogenase C-terminal domain-like"/>
    <property type="match status" value="1"/>
</dbReference>
<evidence type="ECO:0000256" key="2">
    <source>
        <dbReference type="ARBA" id="ARBA00009347"/>
    </source>
</evidence>
<keyword evidence="3 5" id="KW-0285">Flavoprotein</keyword>
<accession>A0ABZ2KGE5</accession>
<dbReference type="PROSITE" id="PS00072">
    <property type="entry name" value="ACYL_COA_DH_1"/>
    <property type="match status" value="1"/>
</dbReference>
<dbReference type="Gene3D" id="2.40.110.10">
    <property type="entry name" value="Butyryl-CoA Dehydrogenase, subunit A, domain 2"/>
    <property type="match status" value="1"/>
</dbReference>
<dbReference type="InterPro" id="IPR006091">
    <property type="entry name" value="Acyl-CoA_Oxase/DH_mid-dom"/>
</dbReference>
<proteinExistence type="inferred from homology"/>
<comment type="cofactor">
    <cofactor evidence="1 5">
        <name>FAD</name>
        <dbReference type="ChEBI" id="CHEBI:57692"/>
    </cofactor>
</comment>
<gene>
    <name evidence="8" type="ORF">LZC95_03970</name>
</gene>